<sequence>MVFSYRWLPGPITFSPNWIDRQLLFPAILTTRYSCDKKVVGLLRQRWLGNSSSMVRRQLEEAHGYTYLRNVHHYLSAFRTFKTAGSVGLVSASSIEEPPSLTLVPRHRWLIKVYQLDVLQRLDFVKGSITSLLGKLHHITIRECNKTGLHQKDHEKASRKKCKDCHVGDKCGNEHGQVIMSVLTANEGQGLANMITGLCQRYQEAKVSPPRLKNVDRDCCDSRCVLKYFKNWSFLLVRLDIWHFMRRLSVGCTTDAHPLYGTFMGRLSQCIFEWEEKDVSLLKRAKRAEMIQHHIPDPSDADVVRHIKSQELASRCRRRTRGTKETTTLISELIHSMEGDKGLDIRGVSLLNTIKMQEIWVKQSQHVPCLQDPDGVQLYTKVGTVRKGGVELPKYRCCSCQLIANREERFSLWY</sequence>
<reference evidence="2 3" key="1">
    <citation type="journal article" date="2017" name="Nat. Ecol. Evol.">
        <title>Scallop genome provides insights into evolution of bilaterian karyotype and development.</title>
        <authorList>
            <person name="Wang S."/>
            <person name="Zhang J."/>
            <person name="Jiao W."/>
            <person name="Li J."/>
            <person name="Xun X."/>
            <person name="Sun Y."/>
            <person name="Guo X."/>
            <person name="Huan P."/>
            <person name="Dong B."/>
            <person name="Zhang L."/>
            <person name="Hu X."/>
            <person name="Sun X."/>
            <person name="Wang J."/>
            <person name="Zhao C."/>
            <person name="Wang Y."/>
            <person name="Wang D."/>
            <person name="Huang X."/>
            <person name="Wang R."/>
            <person name="Lv J."/>
            <person name="Li Y."/>
            <person name="Zhang Z."/>
            <person name="Liu B."/>
            <person name="Lu W."/>
            <person name="Hui Y."/>
            <person name="Liang J."/>
            <person name="Zhou Z."/>
            <person name="Hou R."/>
            <person name="Li X."/>
            <person name="Liu Y."/>
            <person name="Li H."/>
            <person name="Ning X."/>
            <person name="Lin Y."/>
            <person name="Zhao L."/>
            <person name="Xing Q."/>
            <person name="Dou J."/>
            <person name="Li Y."/>
            <person name="Mao J."/>
            <person name="Guo H."/>
            <person name="Dou H."/>
            <person name="Li T."/>
            <person name="Mu C."/>
            <person name="Jiang W."/>
            <person name="Fu Q."/>
            <person name="Fu X."/>
            <person name="Miao Y."/>
            <person name="Liu J."/>
            <person name="Yu Q."/>
            <person name="Li R."/>
            <person name="Liao H."/>
            <person name="Li X."/>
            <person name="Kong Y."/>
            <person name="Jiang Z."/>
            <person name="Chourrout D."/>
            <person name="Li R."/>
            <person name="Bao Z."/>
        </authorList>
    </citation>
    <scope>NUCLEOTIDE SEQUENCE [LARGE SCALE GENOMIC DNA]</scope>
    <source>
        <strain evidence="2 3">PY_sf001</strain>
    </source>
</reference>
<evidence type="ECO:0000313" key="3">
    <source>
        <dbReference type="Proteomes" id="UP000242188"/>
    </source>
</evidence>
<gene>
    <name evidence="2" type="ORF">KP79_PYT14938</name>
</gene>
<accession>A0A210QDY0</accession>
<name>A0A210QDY0_MIZYE</name>
<dbReference type="InterPro" id="IPR046616">
    <property type="entry name" value="DUF6729"/>
</dbReference>
<evidence type="ECO:0000313" key="2">
    <source>
        <dbReference type="EMBL" id="OWF46926.1"/>
    </source>
</evidence>
<dbReference type="OrthoDB" id="6150720at2759"/>
<dbReference type="AlphaFoldDB" id="A0A210QDY0"/>
<protein>
    <recommendedName>
        <fullName evidence="1">DUF6729 domain-containing protein</fullName>
    </recommendedName>
</protein>
<feature type="domain" description="DUF6729" evidence="1">
    <location>
        <begin position="22"/>
        <end position="119"/>
    </location>
</feature>
<organism evidence="2 3">
    <name type="scientific">Mizuhopecten yessoensis</name>
    <name type="common">Japanese scallop</name>
    <name type="synonym">Patinopecten yessoensis</name>
    <dbReference type="NCBI Taxonomy" id="6573"/>
    <lineage>
        <taxon>Eukaryota</taxon>
        <taxon>Metazoa</taxon>
        <taxon>Spiralia</taxon>
        <taxon>Lophotrochozoa</taxon>
        <taxon>Mollusca</taxon>
        <taxon>Bivalvia</taxon>
        <taxon>Autobranchia</taxon>
        <taxon>Pteriomorphia</taxon>
        <taxon>Pectinida</taxon>
        <taxon>Pectinoidea</taxon>
        <taxon>Pectinidae</taxon>
        <taxon>Mizuhopecten</taxon>
    </lineage>
</organism>
<dbReference type="EMBL" id="NEDP02004063">
    <property type="protein sequence ID" value="OWF46926.1"/>
    <property type="molecule type" value="Genomic_DNA"/>
</dbReference>
<comment type="caution">
    <text evidence="2">The sequence shown here is derived from an EMBL/GenBank/DDBJ whole genome shotgun (WGS) entry which is preliminary data.</text>
</comment>
<keyword evidence="3" id="KW-1185">Reference proteome</keyword>
<dbReference type="Proteomes" id="UP000242188">
    <property type="component" value="Unassembled WGS sequence"/>
</dbReference>
<dbReference type="PANTHER" id="PTHR24401">
    <property type="entry name" value="SI:CH211-243P7.3-RELATED"/>
    <property type="match status" value="1"/>
</dbReference>
<dbReference type="PANTHER" id="PTHR24401:SF29">
    <property type="entry name" value="SI:CH211-243P7.3-RELATED"/>
    <property type="match status" value="1"/>
</dbReference>
<dbReference type="Pfam" id="PF20499">
    <property type="entry name" value="DUF6729"/>
    <property type="match status" value="1"/>
</dbReference>
<evidence type="ECO:0000259" key="1">
    <source>
        <dbReference type="Pfam" id="PF20499"/>
    </source>
</evidence>
<proteinExistence type="predicted"/>